<dbReference type="RefSeq" id="XP_016623464.1">
    <property type="nucleotide sequence ID" value="XM_016759943.1"/>
</dbReference>
<evidence type="ECO:0000313" key="2">
    <source>
        <dbReference type="Proteomes" id="UP000053789"/>
    </source>
</evidence>
<dbReference type="PANTHER" id="PTHR34846">
    <property type="entry name" value="4-CARBOXYMUCONOLACTONE DECARBOXYLASE FAMILY PROTEIN (AFU_ORTHOLOGUE AFUA_6G11590)"/>
    <property type="match status" value="1"/>
</dbReference>
<reference evidence="1" key="1">
    <citation type="submission" date="2015-01" db="EMBL/GenBank/DDBJ databases">
        <title>The Genome Sequence of Cladophialophora bantiana CBS 173.52.</title>
        <authorList>
            <consortium name="The Broad Institute Genomics Platform"/>
            <person name="Cuomo C."/>
            <person name="de Hoog S."/>
            <person name="Gorbushina A."/>
            <person name="Stielow B."/>
            <person name="Teixiera M."/>
            <person name="Abouelleil A."/>
            <person name="Chapman S.B."/>
            <person name="Priest M."/>
            <person name="Young S.K."/>
            <person name="Wortman J."/>
            <person name="Nusbaum C."/>
            <person name="Birren B."/>
        </authorList>
    </citation>
    <scope>NUCLEOTIDE SEQUENCE [LARGE SCALE GENOMIC DNA]</scope>
    <source>
        <strain evidence="1">CBS 173.52</strain>
    </source>
</reference>
<dbReference type="Gene3D" id="1.20.1290.10">
    <property type="entry name" value="AhpD-like"/>
    <property type="match status" value="1"/>
</dbReference>
<dbReference type="OrthoDB" id="9998495at2759"/>
<dbReference type="VEuPathDB" id="FungiDB:Z519_02186"/>
<evidence type="ECO:0000313" key="1">
    <source>
        <dbReference type="EMBL" id="KIW96795.1"/>
    </source>
</evidence>
<keyword evidence="2" id="KW-1185">Reference proteome</keyword>
<gene>
    <name evidence="1" type="ORF">Z519_02186</name>
</gene>
<proteinExistence type="predicted"/>
<sequence length="197" mass="21841">MKLNYTPESAEGLPAEDASIYERVRRRRGGQLLPLDRALLHSPKLTDGWNSLLGAVRTKGCLSDDLREICILRPALINRAWFEWNHHAPIFEAAPGVTAAHIDVLSQLHPAGQGALNDRQWAVLRYSDAMTNDVSVPEEVFDELRRLQFNEQEIVEITLTCAAYNMVSRFLVALDVGEANGSVPAVVASHERGRSTG</sequence>
<dbReference type="GeneID" id="27695114"/>
<dbReference type="HOGENOM" id="CLU_082760_2_0_1"/>
<protein>
    <recommendedName>
        <fullName evidence="3">Carboxymuconolactone decarboxylase-like domain-containing protein</fullName>
    </recommendedName>
</protein>
<dbReference type="AlphaFoldDB" id="A0A0D2I0T6"/>
<dbReference type="InterPro" id="IPR029032">
    <property type="entry name" value="AhpD-like"/>
</dbReference>
<accession>A0A0D2I0T6</accession>
<organism evidence="1 2">
    <name type="scientific">Cladophialophora bantiana (strain ATCC 10958 / CBS 173.52 / CDC B-1940 / NIH 8579)</name>
    <name type="common">Xylohypha bantiana</name>
    <dbReference type="NCBI Taxonomy" id="1442370"/>
    <lineage>
        <taxon>Eukaryota</taxon>
        <taxon>Fungi</taxon>
        <taxon>Dikarya</taxon>
        <taxon>Ascomycota</taxon>
        <taxon>Pezizomycotina</taxon>
        <taxon>Eurotiomycetes</taxon>
        <taxon>Chaetothyriomycetidae</taxon>
        <taxon>Chaetothyriales</taxon>
        <taxon>Herpotrichiellaceae</taxon>
        <taxon>Cladophialophora</taxon>
    </lineage>
</organism>
<evidence type="ECO:0008006" key="3">
    <source>
        <dbReference type="Google" id="ProtNLM"/>
    </source>
</evidence>
<dbReference type="PANTHER" id="PTHR34846:SF11">
    <property type="entry name" value="4-CARBOXYMUCONOLACTONE DECARBOXYLASE FAMILY PROTEIN (AFU_ORTHOLOGUE AFUA_6G11590)"/>
    <property type="match status" value="1"/>
</dbReference>
<dbReference type="EMBL" id="KN846982">
    <property type="protein sequence ID" value="KIW96795.1"/>
    <property type="molecule type" value="Genomic_DNA"/>
</dbReference>
<name>A0A0D2I0T6_CLAB1</name>
<dbReference type="Proteomes" id="UP000053789">
    <property type="component" value="Unassembled WGS sequence"/>
</dbReference>
<dbReference type="SUPFAM" id="SSF69118">
    <property type="entry name" value="AhpD-like"/>
    <property type="match status" value="1"/>
</dbReference>